<dbReference type="RefSeq" id="WP_106724258.1">
    <property type="nucleotide sequence ID" value="NZ_PXYL01000005.1"/>
</dbReference>
<evidence type="ECO:0000313" key="2">
    <source>
        <dbReference type="Proteomes" id="UP000240653"/>
    </source>
</evidence>
<dbReference type="OrthoDB" id="8371183at2"/>
<proteinExistence type="predicted"/>
<keyword evidence="2" id="KW-1185">Reference proteome</keyword>
<dbReference type="Proteomes" id="UP000240653">
    <property type="component" value="Unassembled WGS sequence"/>
</dbReference>
<evidence type="ECO:0000313" key="1">
    <source>
        <dbReference type="EMBL" id="PSJ60793.1"/>
    </source>
</evidence>
<dbReference type="EMBL" id="PXYL01000005">
    <property type="protein sequence ID" value="PSJ60793.1"/>
    <property type="molecule type" value="Genomic_DNA"/>
</dbReference>
<organism evidence="1 2">
    <name type="scientific">Pseudaminobacter soli</name>
    <name type="common">ex Li et al. 2025</name>
    <dbReference type="NCBI Taxonomy" id="1295366"/>
    <lineage>
        <taxon>Bacteria</taxon>
        <taxon>Pseudomonadati</taxon>
        <taxon>Pseudomonadota</taxon>
        <taxon>Alphaproteobacteria</taxon>
        <taxon>Hyphomicrobiales</taxon>
        <taxon>Phyllobacteriaceae</taxon>
        <taxon>Pseudaminobacter</taxon>
    </lineage>
</organism>
<reference evidence="1 2" key="1">
    <citation type="submission" date="2018-03" db="EMBL/GenBank/DDBJ databases">
        <title>The draft genome of Mesorhizobium soli JCM 19897.</title>
        <authorList>
            <person name="Li L."/>
            <person name="Liu L."/>
            <person name="Liang L."/>
            <person name="Wang T."/>
            <person name="Zhang X."/>
        </authorList>
    </citation>
    <scope>NUCLEOTIDE SEQUENCE [LARGE SCALE GENOMIC DNA]</scope>
    <source>
        <strain evidence="1 2">JCM 19897</strain>
    </source>
</reference>
<sequence>MARTYFMDFERADETEVSVEYTISAYDPGNTYGPAESCYPPEGGEVEIIKVFNDAGPVVCTDDEAEKWSAYIAENHDHGDDYDDF</sequence>
<protein>
    <submittedName>
        <fullName evidence="1">Uncharacterized protein</fullName>
    </submittedName>
</protein>
<comment type="caution">
    <text evidence="1">The sequence shown here is derived from an EMBL/GenBank/DDBJ whole genome shotgun (WGS) entry which is preliminary data.</text>
</comment>
<accession>A0A2P7SE95</accession>
<name>A0A2P7SE95_9HYPH</name>
<dbReference type="AlphaFoldDB" id="A0A2P7SE95"/>
<gene>
    <name evidence="1" type="ORF">C7I85_12180</name>
</gene>